<keyword evidence="3 7" id="KW-0645">Protease</keyword>
<proteinExistence type="inferred from homology"/>
<dbReference type="PANTHER" id="PTHR11802:SF113">
    <property type="entry name" value="SERINE CARBOXYPEPTIDASE CTSA-4.1"/>
    <property type="match status" value="1"/>
</dbReference>
<dbReference type="InterPro" id="IPR033124">
    <property type="entry name" value="Ser_caboxypep_his_AS"/>
</dbReference>
<keyword evidence="8" id="KW-1185">Reference proteome</keyword>
<dbReference type="PROSITE" id="PS00131">
    <property type="entry name" value="CARBOXYPEPT_SER_SER"/>
    <property type="match status" value="1"/>
</dbReference>
<dbReference type="GO" id="GO:0031647">
    <property type="term" value="P:regulation of protein stability"/>
    <property type="evidence" value="ECO:0007669"/>
    <property type="project" value="UniProtKB-ARBA"/>
</dbReference>
<evidence type="ECO:0000256" key="5">
    <source>
        <dbReference type="ARBA" id="ARBA00022801"/>
    </source>
</evidence>
<dbReference type="WBParaSite" id="ACRNAN_scaffold6796.g7979.t1">
    <property type="protein sequence ID" value="ACRNAN_scaffold6796.g7979.t1"/>
    <property type="gene ID" value="ACRNAN_scaffold6796.g7979"/>
</dbReference>
<dbReference type="AlphaFoldDB" id="A0A914EB45"/>
<comment type="similarity">
    <text evidence="1 7">Belongs to the peptidase S10 family.</text>
</comment>
<dbReference type="SUPFAM" id="SSF53474">
    <property type="entry name" value="alpha/beta-Hydrolases"/>
    <property type="match status" value="1"/>
</dbReference>
<dbReference type="InterPro" id="IPR029058">
    <property type="entry name" value="AB_hydrolase_fold"/>
</dbReference>
<dbReference type="GO" id="GO:0004185">
    <property type="term" value="F:serine-type carboxypeptidase activity"/>
    <property type="evidence" value="ECO:0007669"/>
    <property type="project" value="UniProtKB-UniRule"/>
</dbReference>
<evidence type="ECO:0000256" key="3">
    <source>
        <dbReference type="ARBA" id="ARBA00022670"/>
    </source>
</evidence>
<evidence type="ECO:0000256" key="6">
    <source>
        <dbReference type="ARBA" id="ARBA00023180"/>
    </source>
</evidence>
<evidence type="ECO:0000313" key="8">
    <source>
        <dbReference type="Proteomes" id="UP000887540"/>
    </source>
</evidence>
<evidence type="ECO:0000256" key="2">
    <source>
        <dbReference type="ARBA" id="ARBA00022645"/>
    </source>
</evidence>
<dbReference type="Gene3D" id="3.40.50.1820">
    <property type="entry name" value="alpha/beta hydrolase"/>
    <property type="match status" value="1"/>
</dbReference>
<dbReference type="Pfam" id="PF00450">
    <property type="entry name" value="Peptidase_S10"/>
    <property type="match status" value="1"/>
</dbReference>
<accession>A0A914EB45</accession>
<evidence type="ECO:0000256" key="1">
    <source>
        <dbReference type="ARBA" id="ARBA00009431"/>
    </source>
</evidence>
<feature type="chain" id="PRO_5038153865" description="Carboxypeptidase" evidence="7">
    <location>
        <begin position="21"/>
        <end position="491"/>
    </location>
</feature>
<name>A0A914EB45_9BILA</name>
<dbReference type="PROSITE" id="PS51257">
    <property type="entry name" value="PROKAR_LIPOPROTEIN"/>
    <property type="match status" value="1"/>
</dbReference>
<keyword evidence="2 7" id="KW-0121">Carboxypeptidase</keyword>
<dbReference type="FunFam" id="3.40.50.1820:FF:000335">
    <property type="entry name" value="Carboxypeptidase"/>
    <property type="match status" value="1"/>
</dbReference>
<organism evidence="8 9">
    <name type="scientific">Acrobeloides nanus</name>
    <dbReference type="NCBI Taxonomy" id="290746"/>
    <lineage>
        <taxon>Eukaryota</taxon>
        <taxon>Metazoa</taxon>
        <taxon>Ecdysozoa</taxon>
        <taxon>Nematoda</taxon>
        <taxon>Chromadorea</taxon>
        <taxon>Rhabditida</taxon>
        <taxon>Tylenchina</taxon>
        <taxon>Cephalobomorpha</taxon>
        <taxon>Cephaloboidea</taxon>
        <taxon>Cephalobidae</taxon>
        <taxon>Acrobeloides</taxon>
    </lineage>
</organism>
<dbReference type="PANTHER" id="PTHR11802">
    <property type="entry name" value="SERINE PROTEASE FAMILY S10 SERINE CARBOXYPEPTIDASE"/>
    <property type="match status" value="1"/>
</dbReference>
<feature type="signal peptide" evidence="7">
    <location>
        <begin position="1"/>
        <end position="20"/>
    </location>
</feature>
<reference evidence="9" key="1">
    <citation type="submission" date="2022-11" db="UniProtKB">
        <authorList>
            <consortium name="WormBaseParasite"/>
        </authorList>
    </citation>
    <scope>IDENTIFICATION</scope>
</reference>
<keyword evidence="4 7" id="KW-0732">Signal</keyword>
<evidence type="ECO:0000313" key="9">
    <source>
        <dbReference type="WBParaSite" id="ACRNAN_scaffold6796.g7979.t1"/>
    </source>
</evidence>
<dbReference type="GO" id="GO:0006508">
    <property type="term" value="P:proteolysis"/>
    <property type="evidence" value="ECO:0007669"/>
    <property type="project" value="UniProtKB-KW"/>
</dbReference>
<sequence>MSKLTLIGALVALSCVLINAAPSADQVTSLPGINFQPNFIHYSGYLKASSTHQLHYWFVRHQYATSTSPVLLWLNGGPGCSSLGGLIEENGPFHIKDNGNTVFENVYSWNKVGHIIYLESPAGVGFSYSTNGDITTDDDKTATENYNSLVDFFTNKFPELKSNDFYITGESYGGVYIPTLAVLVANDKTNFPGFKGVAIGNGILHDQFNWNTQPALFFYHAIMRQGLYDQVAKQCCNGNPYTCDYANLGGACGDLVDVMLNQADDQDPYNLYAVCYLDGGSTKKTLIRDFLFRRKDKDGKIRRRNRQLGAALPLCAQEGNTATYLNRQDVRTALHIPSTVGTWSDCNDALNEFFYTRIYDDMSTQVKTLVQKGIRVLIYNGDVDSVCNVIMNEEFVNQLGLTVQGGNVNNRQVWHYNGSLEQMSQCCDYISNVAGYVTKYNGLDFVTVRGSGHFVPGDKPREALQMIYNYVNQKDYSAPVPVSTQPQPLTG</sequence>
<evidence type="ECO:0000256" key="7">
    <source>
        <dbReference type="RuleBase" id="RU361156"/>
    </source>
</evidence>
<dbReference type="PRINTS" id="PR00724">
    <property type="entry name" value="CRBOXYPTASEC"/>
</dbReference>
<dbReference type="Proteomes" id="UP000887540">
    <property type="component" value="Unplaced"/>
</dbReference>
<protein>
    <recommendedName>
        <fullName evidence="7">Carboxypeptidase</fullName>
        <ecNumber evidence="7">3.4.16.-</ecNumber>
    </recommendedName>
</protein>
<keyword evidence="5 7" id="KW-0378">Hydrolase</keyword>
<dbReference type="EC" id="3.4.16.-" evidence="7"/>
<dbReference type="InterPro" id="IPR018202">
    <property type="entry name" value="Ser_caboxypep_ser_AS"/>
</dbReference>
<dbReference type="PROSITE" id="PS00560">
    <property type="entry name" value="CARBOXYPEPT_SER_HIS"/>
    <property type="match status" value="1"/>
</dbReference>
<dbReference type="InterPro" id="IPR001563">
    <property type="entry name" value="Peptidase_S10"/>
</dbReference>
<dbReference type="GO" id="GO:1904715">
    <property type="term" value="P:negative regulation of chaperone-mediated autophagy"/>
    <property type="evidence" value="ECO:0007669"/>
    <property type="project" value="UniProtKB-ARBA"/>
</dbReference>
<evidence type="ECO:0000256" key="4">
    <source>
        <dbReference type="ARBA" id="ARBA00022729"/>
    </source>
</evidence>
<keyword evidence="6" id="KW-0325">Glycoprotein</keyword>